<dbReference type="AlphaFoldDB" id="A0A7Z9DYP9"/>
<dbReference type="Pfam" id="PF17310">
    <property type="entry name" value="DUF5357"/>
    <property type="match status" value="1"/>
</dbReference>
<dbReference type="RefSeq" id="WP_083622151.1">
    <property type="nucleotide sequence ID" value="NZ_LR734870.1"/>
</dbReference>
<keyword evidence="1" id="KW-1133">Transmembrane helix</keyword>
<feature type="transmembrane region" description="Helical" evidence="1">
    <location>
        <begin position="129"/>
        <end position="152"/>
    </location>
</feature>
<keyword evidence="3" id="KW-1185">Reference proteome</keyword>
<reference evidence="2" key="1">
    <citation type="submission" date="2019-10" db="EMBL/GenBank/DDBJ databases">
        <authorList>
            <consortium name="Genoscope - CEA"/>
            <person name="William W."/>
        </authorList>
    </citation>
    <scope>NUCLEOTIDE SEQUENCE [LARGE SCALE GENOMIC DNA]</scope>
    <source>
        <strain evidence="2">BBR_PRJEB10992</strain>
    </source>
</reference>
<organism evidence="2 3">
    <name type="scientific">Planktothrix serta PCC 8927</name>
    <dbReference type="NCBI Taxonomy" id="671068"/>
    <lineage>
        <taxon>Bacteria</taxon>
        <taxon>Bacillati</taxon>
        <taxon>Cyanobacteriota</taxon>
        <taxon>Cyanophyceae</taxon>
        <taxon>Oscillatoriophycideae</taxon>
        <taxon>Oscillatoriales</taxon>
        <taxon>Microcoleaceae</taxon>
        <taxon>Planktothrix</taxon>
    </lineage>
</organism>
<proteinExistence type="predicted"/>
<dbReference type="InterPro" id="IPR020360">
    <property type="entry name" value="Uncharacterised_alr2393"/>
</dbReference>
<comment type="caution">
    <text evidence="2">The sequence shown here is derived from an EMBL/GenBank/DDBJ whole genome shotgun (WGS) entry which is preliminary data.</text>
</comment>
<dbReference type="Proteomes" id="UP000184550">
    <property type="component" value="Unassembled WGS sequence"/>
</dbReference>
<evidence type="ECO:0000256" key="1">
    <source>
        <dbReference type="SAM" id="Phobius"/>
    </source>
</evidence>
<feature type="transmembrane region" description="Helical" evidence="1">
    <location>
        <begin position="100"/>
        <end position="117"/>
    </location>
</feature>
<sequence>MNKLINILNVFKPSKPLDWRTFLLISLTIWIASIFGTTDENVRNDLAILSWLALTIGVGLRTSQPPFIFGGIPLSPWTTSLLLCLMIYQKTEITRPYFALKSWPLLAVCLLFILEFIRDKFKIQSPPPLVRMEFIIILLIHINIYCFIEFAVRVENWLERVPEVIPRREIFKPDSAKIDQEFQSYFVRGIDRG</sequence>
<keyword evidence="1" id="KW-0472">Membrane</keyword>
<accession>A0A7Z9DYP9</accession>
<gene>
    <name evidence="2" type="ORF">PL8927_610080</name>
</gene>
<keyword evidence="1" id="KW-0812">Transmembrane</keyword>
<name>A0A7Z9DYP9_9CYAN</name>
<feature type="transmembrane region" description="Helical" evidence="1">
    <location>
        <begin position="21"/>
        <end position="38"/>
    </location>
</feature>
<feature type="transmembrane region" description="Helical" evidence="1">
    <location>
        <begin position="67"/>
        <end position="88"/>
    </location>
</feature>
<protein>
    <submittedName>
        <fullName evidence="2">Uncharacterized protein</fullName>
    </submittedName>
</protein>
<evidence type="ECO:0000313" key="3">
    <source>
        <dbReference type="Proteomes" id="UP000184550"/>
    </source>
</evidence>
<evidence type="ECO:0000313" key="2">
    <source>
        <dbReference type="EMBL" id="VXD18954.1"/>
    </source>
</evidence>
<dbReference type="OrthoDB" id="527058at2"/>
<dbReference type="EMBL" id="CZCU02000137">
    <property type="protein sequence ID" value="VXD18954.1"/>
    <property type="molecule type" value="Genomic_DNA"/>
</dbReference>